<evidence type="ECO:0000259" key="1">
    <source>
        <dbReference type="PROSITE" id="PS51688"/>
    </source>
</evidence>
<accession>A0A6C0AMS3</accession>
<dbReference type="AlphaFoldDB" id="A0A6C0AMS3"/>
<protein>
    <recommendedName>
        <fullName evidence="1">Peptidase S74 domain-containing protein</fullName>
    </recommendedName>
</protein>
<organism evidence="2">
    <name type="scientific">viral metagenome</name>
    <dbReference type="NCBI Taxonomy" id="1070528"/>
    <lineage>
        <taxon>unclassified sequences</taxon>
        <taxon>metagenomes</taxon>
        <taxon>organismal metagenomes</taxon>
    </lineage>
</organism>
<dbReference type="PROSITE" id="PS51688">
    <property type="entry name" value="ICA"/>
    <property type="match status" value="1"/>
</dbReference>
<evidence type="ECO:0000313" key="2">
    <source>
        <dbReference type="EMBL" id="QHS80750.1"/>
    </source>
</evidence>
<sequence>MASNYNNPINILDTKNAIGLGSGGSLNVEGGASIKQDTFIGGSLSVSGTSTAFSDNIMIMNKNPTSTKDTGILFERYIYVNEKKYSGLIYNETSDEFIFGYANSDNSGTGITFGNYIPIRANQLLLMSTENSIGLGSGGSLTVLGGASISKTLNVSNLSVISNNNTTLTTTGGNVGIGTTNPNTTLDVNGTANFSSSITTNLVSSPSYTGGSMSLSGDLVVGGSVVTVNVTTTNVKDINISTGTINVSDTAYITNATIPNLTVTNLSIATLMLSTGLTSASAKLTNANVTTATVATILNTNAVSTNISSATLNLSNGLTSASAQITNANVTTSTISTARVTTSLLAIGNSNTVGAIITTGGNVGVGTTSPSRKLHVTTAMRIGGSGAVLDFGDDFTTQIYRNATTSEMRFNTNSLERITITSTGNLGIATTSPGFTLDVNGSMRAMTYTGGSMQLSGTINATLLATTSISSGIINATNSTITNVVATTLTSGNIYFTGNLYKNGVLFSGTSQWSNGAGTTIHYTSGNVGIGRINPEYTLDVTGNARVTATSVNTVTGGVTLITLERPGVSGTTYPSYVDFNVHRYSQVSSDAWTQLDLNLSNGQSLGRTNVMTLRGNGNVGIGTTAPGYKLDVVGSANFTANLLATNISGGNISAGNLTVGTFNTAKINVSHTSNNLITGGIALLTLNRPGAVNQAYDSSVDFNIHRYSNVNYAAFTQLDINLTNGLSSDRTNVMTLRGNGNVGIGTTAPAATLDVVGNGRFTGPGGVGTNGSVLITGRDANTQSLYVAGTAFQKRIAFGHNGTIGTIIAYDYGSSGAQNLILQLPGGNVGIGISSPAYQLHLSSDSAAKPSTNTWTISSDSRLKTNITMANLDICYDNVKNIPLKRYTWLDEIYTAEQVSDRSKLGWIAQDVETFIPKAVEQKEMFGYSDCRTLNSDQIIASLYGSVQKLIKDFEEYKNTHP</sequence>
<feature type="domain" description="Peptidase S74" evidence="1">
    <location>
        <begin position="860"/>
        <end position="962"/>
    </location>
</feature>
<name>A0A6C0AMS3_9ZZZZ</name>
<dbReference type="Pfam" id="PF13884">
    <property type="entry name" value="Peptidase_S74"/>
    <property type="match status" value="1"/>
</dbReference>
<dbReference type="InterPro" id="IPR036388">
    <property type="entry name" value="WH-like_DNA-bd_sf"/>
</dbReference>
<dbReference type="InterPro" id="IPR030392">
    <property type="entry name" value="S74_ICA"/>
</dbReference>
<dbReference type="Gene3D" id="1.10.10.10">
    <property type="entry name" value="Winged helix-like DNA-binding domain superfamily/Winged helix DNA-binding domain"/>
    <property type="match status" value="1"/>
</dbReference>
<proteinExistence type="predicted"/>
<reference evidence="2" key="1">
    <citation type="journal article" date="2020" name="Nature">
        <title>Giant virus diversity and host interactions through global metagenomics.</title>
        <authorList>
            <person name="Schulz F."/>
            <person name="Roux S."/>
            <person name="Paez-Espino D."/>
            <person name="Jungbluth S."/>
            <person name="Walsh D.A."/>
            <person name="Denef V.J."/>
            <person name="McMahon K.D."/>
            <person name="Konstantinidis K.T."/>
            <person name="Eloe-Fadrosh E.A."/>
            <person name="Kyrpides N.C."/>
            <person name="Woyke T."/>
        </authorList>
    </citation>
    <scope>NUCLEOTIDE SEQUENCE</scope>
    <source>
        <strain evidence="2">GVMAG-S-1091796-13</strain>
    </source>
</reference>
<dbReference type="EMBL" id="MN740718">
    <property type="protein sequence ID" value="QHS80750.1"/>
    <property type="molecule type" value="Genomic_DNA"/>
</dbReference>